<evidence type="ECO:0000313" key="9">
    <source>
        <dbReference type="EMBL" id="TWP33449.1"/>
    </source>
</evidence>
<evidence type="ECO:0000256" key="5">
    <source>
        <dbReference type="ARBA" id="ARBA00023136"/>
    </source>
</evidence>
<reference evidence="9 10" key="1">
    <citation type="submission" date="2019-05" db="EMBL/GenBank/DDBJ databases">
        <authorList>
            <person name="Lee S.D."/>
        </authorList>
    </citation>
    <scope>NUCLEOTIDE SEQUENCE [LARGE SCALE GENOMIC DNA]</scope>
    <source>
        <strain evidence="9 10">C5-26</strain>
    </source>
</reference>
<proteinExistence type="inferred from homology"/>
<sequence>MKIAAVAALGSLALAGCGSKPSSGSSGSSGSAGASGSSSTSSSAASGGASGAAAGAKLKACMVLDTGGVDDRSFNQSSWAGMQAANKTNPNISIKYVPSNSSSDYIPNLTKLAGQNCDPVIAVGGLMESAVKSTAAKYPKTHFAEIDDASQGSNDYGIQFNTAQAAFLAGYAAAGMTKSGTVGTWGGLPISPVTIYMDGFTEGVTYYNTQKHKSVKVLGWNEKTQKGTFSSSFTDQGKGKSITQQMESQGADIVFPVAGGAGLGAGAAAQASNGKLNLIWVDTDGCESAAQYCKYILTSATKNLSQGVQTYLKQASDGTFPTGNYIGTLKNNGVGLAPFHQFASKVPGALKSELAQVKTEIMSGKIKITSPNQPKS</sequence>
<keyword evidence="6" id="KW-0449">Lipoprotein</keyword>
<dbReference type="SUPFAM" id="SSF53822">
    <property type="entry name" value="Periplasmic binding protein-like I"/>
    <property type="match status" value="1"/>
</dbReference>
<accession>A0A563DTF9</accession>
<dbReference type="Proteomes" id="UP000320244">
    <property type="component" value="Unassembled WGS sequence"/>
</dbReference>
<dbReference type="Pfam" id="PF02608">
    <property type="entry name" value="Bmp"/>
    <property type="match status" value="1"/>
</dbReference>
<dbReference type="PANTHER" id="PTHR34296:SF2">
    <property type="entry name" value="ABC TRANSPORTER GUANOSINE-BINDING PROTEIN NUPN"/>
    <property type="match status" value="1"/>
</dbReference>
<evidence type="ECO:0000256" key="2">
    <source>
        <dbReference type="ARBA" id="ARBA00008610"/>
    </source>
</evidence>
<dbReference type="PROSITE" id="PS51257">
    <property type="entry name" value="PROKAR_LIPOPROTEIN"/>
    <property type="match status" value="1"/>
</dbReference>
<evidence type="ECO:0000256" key="3">
    <source>
        <dbReference type="ARBA" id="ARBA00022475"/>
    </source>
</evidence>
<comment type="subcellular location">
    <subcellularLocation>
        <location evidence="1">Cell membrane</location>
        <topology evidence="1">Lipid-anchor</topology>
    </subcellularLocation>
</comment>
<gene>
    <name evidence="9" type="ORF">FGL98_21445</name>
</gene>
<organism evidence="9 10">
    <name type="scientific">Leekyejoonella antrihumi</name>
    <dbReference type="NCBI Taxonomy" id="1660198"/>
    <lineage>
        <taxon>Bacteria</taxon>
        <taxon>Bacillati</taxon>
        <taxon>Actinomycetota</taxon>
        <taxon>Actinomycetes</taxon>
        <taxon>Micrococcales</taxon>
        <taxon>Dermacoccaceae</taxon>
        <taxon>Leekyejoonella</taxon>
    </lineage>
</organism>
<dbReference type="GO" id="GO:0005886">
    <property type="term" value="C:plasma membrane"/>
    <property type="evidence" value="ECO:0007669"/>
    <property type="project" value="UniProtKB-SubCell"/>
</dbReference>
<dbReference type="OrthoDB" id="9784230at2"/>
<evidence type="ECO:0000256" key="6">
    <source>
        <dbReference type="ARBA" id="ARBA00023288"/>
    </source>
</evidence>
<dbReference type="CDD" id="cd06354">
    <property type="entry name" value="PBP1_PrnA-like"/>
    <property type="match status" value="1"/>
</dbReference>
<evidence type="ECO:0000256" key="4">
    <source>
        <dbReference type="ARBA" id="ARBA00022729"/>
    </source>
</evidence>
<name>A0A563DTF9_9MICO</name>
<dbReference type="EMBL" id="VCQV01000042">
    <property type="protein sequence ID" value="TWP33449.1"/>
    <property type="molecule type" value="Genomic_DNA"/>
</dbReference>
<keyword evidence="4" id="KW-0732">Signal</keyword>
<evidence type="ECO:0000256" key="7">
    <source>
        <dbReference type="SAM" id="MobiDB-lite"/>
    </source>
</evidence>
<comment type="caution">
    <text evidence="9">The sequence shown here is derived from an EMBL/GenBank/DDBJ whole genome shotgun (WGS) entry which is preliminary data.</text>
</comment>
<dbReference type="InterPro" id="IPR050957">
    <property type="entry name" value="BMP_lipoprotein"/>
</dbReference>
<dbReference type="Gene3D" id="3.40.50.2300">
    <property type="match status" value="2"/>
</dbReference>
<protein>
    <submittedName>
        <fullName evidence="9">BMP family ABC transporter substrate-binding protein</fullName>
    </submittedName>
</protein>
<evidence type="ECO:0000313" key="10">
    <source>
        <dbReference type="Proteomes" id="UP000320244"/>
    </source>
</evidence>
<keyword evidence="10" id="KW-1185">Reference proteome</keyword>
<comment type="similarity">
    <text evidence="2">Belongs to the BMP lipoprotein family.</text>
</comment>
<feature type="region of interest" description="Disordered" evidence="7">
    <location>
        <begin position="18"/>
        <end position="46"/>
    </location>
</feature>
<reference evidence="9 10" key="2">
    <citation type="submission" date="2019-08" db="EMBL/GenBank/DDBJ databases">
        <title>Jejuicoccus antrihumi gen. nov., sp. nov., a new member of the family Dermacoccaceae isolated from a cave.</title>
        <authorList>
            <person name="Schumann P."/>
            <person name="Kim I.S."/>
        </authorList>
    </citation>
    <scope>NUCLEOTIDE SEQUENCE [LARGE SCALE GENOMIC DNA]</scope>
    <source>
        <strain evidence="9 10">C5-26</strain>
    </source>
</reference>
<feature type="domain" description="ABC transporter substrate-binding protein PnrA-like" evidence="8">
    <location>
        <begin position="61"/>
        <end position="367"/>
    </location>
</feature>
<evidence type="ECO:0000256" key="1">
    <source>
        <dbReference type="ARBA" id="ARBA00004193"/>
    </source>
</evidence>
<evidence type="ECO:0000259" key="8">
    <source>
        <dbReference type="Pfam" id="PF02608"/>
    </source>
</evidence>
<dbReference type="AlphaFoldDB" id="A0A563DTF9"/>
<dbReference type="PANTHER" id="PTHR34296">
    <property type="entry name" value="TRANSCRIPTIONAL ACTIVATOR PROTEIN MED"/>
    <property type="match status" value="1"/>
</dbReference>
<dbReference type="InterPro" id="IPR003760">
    <property type="entry name" value="PnrA-like"/>
</dbReference>
<keyword evidence="5" id="KW-0472">Membrane</keyword>
<keyword evidence="3" id="KW-1003">Cell membrane</keyword>
<dbReference type="InterPro" id="IPR028082">
    <property type="entry name" value="Peripla_BP_I"/>
</dbReference>